<sequence length="136" mass="15543">MAIIDSQKSRTICARDTNPPKSSKPHTKSGPKPKAGPRTTAHFDKDARREDLTFHNWGQVFDWMDDHGDEEPEEPEFKYSKKDAMAAVDLLQKIVQHHPDLDEVLPFGGLLHKFWASIIRETEEGKVQGEITSFFK</sequence>
<evidence type="ECO:0000256" key="1">
    <source>
        <dbReference type="SAM" id="MobiDB-lite"/>
    </source>
</evidence>
<evidence type="ECO:0000313" key="2">
    <source>
        <dbReference type="EMBL" id="KAJ7724526.1"/>
    </source>
</evidence>
<dbReference type="AlphaFoldDB" id="A0AAD7HNL5"/>
<name>A0AAD7HNL5_9AGAR</name>
<organism evidence="2 3">
    <name type="scientific">Mycena metata</name>
    <dbReference type="NCBI Taxonomy" id="1033252"/>
    <lineage>
        <taxon>Eukaryota</taxon>
        <taxon>Fungi</taxon>
        <taxon>Dikarya</taxon>
        <taxon>Basidiomycota</taxon>
        <taxon>Agaricomycotina</taxon>
        <taxon>Agaricomycetes</taxon>
        <taxon>Agaricomycetidae</taxon>
        <taxon>Agaricales</taxon>
        <taxon>Marasmiineae</taxon>
        <taxon>Mycenaceae</taxon>
        <taxon>Mycena</taxon>
    </lineage>
</organism>
<dbReference type="Proteomes" id="UP001215598">
    <property type="component" value="Unassembled WGS sequence"/>
</dbReference>
<dbReference type="EMBL" id="JARKIB010000202">
    <property type="protein sequence ID" value="KAJ7724526.1"/>
    <property type="molecule type" value="Genomic_DNA"/>
</dbReference>
<protein>
    <submittedName>
        <fullName evidence="2">Uncharacterized protein</fullName>
    </submittedName>
</protein>
<keyword evidence="3" id="KW-1185">Reference proteome</keyword>
<comment type="caution">
    <text evidence="2">The sequence shown here is derived from an EMBL/GenBank/DDBJ whole genome shotgun (WGS) entry which is preliminary data.</text>
</comment>
<gene>
    <name evidence="2" type="ORF">B0H16DRAFT_1736716</name>
</gene>
<evidence type="ECO:0000313" key="3">
    <source>
        <dbReference type="Proteomes" id="UP001215598"/>
    </source>
</evidence>
<reference evidence="2" key="1">
    <citation type="submission" date="2023-03" db="EMBL/GenBank/DDBJ databases">
        <title>Massive genome expansion in bonnet fungi (Mycena s.s.) driven by repeated elements and novel gene families across ecological guilds.</title>
        <authorList>
            <consortium name="Lawrence Berkeley National Laboratory"/>
            <person name="Harder C.B."/>
            <person name="Miyauchi S."/>
            <person name="Viragh M."/>
            <person name="Kuo A."/>
            <person name="Thoen E."/>
            <person name="Andreopoulos B."/>
            <person name="Lu D."/>
            <person name="Skrede I."/>
            <person name="Drula E."/>
            <person name="Henrissat B."/>
            <person name="Morin E."/>
            <person name="Kohler A."/>
            <person name="Barry K."/>
            <person name="LaButti K."/>
            <person name="Morin E."/>
            <person name="Salamov A."/>
            <person name="Lipzen A."/>
            <person name="Mereny Z."/>
            <person name="Hegedus B."/>
            <person name="Baldrian P."/>
            <person name="Stursova M."/>
            <person name="Weitz H."/>
            <person name="Taylor A."/>
            <person name="Grigoriev I.V."/>
            <person name="Nagy L.G."/>
            <person name="Martin F."/>
            <person name="Kauserud H."/>
        </authorList>
    </citation>
    <scope>NUCLEOTIDE SEQUENCE</scope>
    <source>
        <strain evidence="2">CBHHK182m</strain>
    </source>
</reference>
<accession>A0AAD7HNL5</accession>
<feature type="region of interest" description="Disordered" evidence="1">
    <location>
        <begin position="1"/>
        <end position="47"/>
    </location>
</feature>
<proteinExistence type="predicted"/>